<proteinExistence type="predicted"/>
<gene>
    <name evidence="1" type="ORF">PL8927_780254</name>
</gene>
<evidence type="ECO:0000313" key="2">
    <source>
        <dbReference type="Proteomes" id="UP000184550"/>
    </source>
</evidence>
<protein>
    <submittedName>
        <fullName evidence="1">Uncharacterized protein</fullName>
    </submittedName>
</protein>
<dbReference type="Proteomes" id="UP000184550">
    <property type="component" value="Unassembled WGS sequence"/>
</dbReference>
<reference evidence="1" key="1">
    <citation type="submission" date="2019-10" db="EMBL/GenBank/DDBJ databases">
        <authorList>
            <consortium name="Genoscope - CEA"/>
            <person name="William W."/>
        </authorList>
    </citation>
    <scope>NUCLEOTIDE SEQUENCE [LARGE SCALE GENOMIC DNA]</scope>
    <source>
        <strain evidence="1">BBR_PRJEB10992</strain>
    </source>
</reference>
<organism evidence="1 2">
    <name type="scientific">Planktothrix serta PCC 8927</name>
    <dbReference type="NCBI Taxonomy" id="671068"/>
    <lineage>
        <taxon>Bacteria</taxon>
        <taxon>Bacillati</taxon>
        <taxon>Cyanobacteriota</taxon>
        <taxon>Cyanophyceae</taxon>
        <taxon>Oscillatoriophycideae</taxon>
        <taxon>Oscillatoriales</taxon>
        <taxon>Microcoleaceae</taxon>
        <taxon>Planktothrix</taxon>
    </lineage>
</organism>
<dbReference type="AlphaFoldDB" id="A0A7Z9BVU6"/>
<dbReference type="EMBL" id="CZCU02000155">
    <property type="protein sequence ID" value="VXD23698.1"/>
    <property type="molecule type" value="Genomic_DNA"/>
</dbReference>
<comment type="caution">
    <text evidence="1">The sequence shown here is derived from an EMBL/GenBank/DDBJ whole genome shotgun (WGS) entry which is preliminary data.</text>
</comment>
<name>A0A7Z9BVU6_9CYAN</name>
<evidence type="ECO:0000313" key="1">
    <source>
        <dbReference type="EMBL" id="VXD23698.1"/>
    </source>
</evidence>
<accession>A0A7Z9BVU6</accession>
<sequence>MFPWLAISNSGHNETYPSFSRSIITVNLWELSIILINPSQGFIVAVGCRVFPSFPDDINNNKIVIISVIAGGQKPGFYINLLLHYLDLGQKPGFSVAVS</sequence>
<keyword evidence="2" id="KW-1185">Reference proteome</keyword>